<dbReference type="Pfam" id="PF04892">
    <property type="entry name" value="VanZ"/>
    <property type="match status" value="1"/>
</dbReference>
<dbReference type="InterPro" id="IPR006976">
    <property type="entry name" value="VanZ-like"/>
</dbReference>
<keyword evidence="1" id="KW-0812">Transmembrane</keyword>
<keyword evidence="1" id="KW-1133">Transmembrane helix</keyword>
<reference evidence="3 4" key="1">
    <citation type="submission" date="2017-05" db="EMBL/GenBank/DDBJ databases">
        <authorList>
            <person name="Varghese N."/>
            <person name="Submissions S."/>
        </authorList>
    </citation>
    <scope>NUCLEOTIDE SEQUENCE [LARGE SCALE GENOMIC DNA]</scope>
    <source>
        <strain evidence="3 4">DSM 25457</strain>
    </source>
</reference>
<evidence type="ECO:0000313" key="3">
    <source>
        <dbReference type="EMBL" id="SMP55846.1"/>
    </source>
</evidence>
<dbReference type="EMBL" id="FXUG01000005">
    <property type="protein sequence ID" value="SMP55846.1"/>
    <property type="molecule type" value="Genomic_DNA"/>
</dbReference>
<feature type="transmembrane region" description="Helical" evidence="1">
    <location>
        <begin position="68"/>
        <end position="85"/>
    </location>
</feature>
<dbReference type="Proteomes" id="UP001158067">
    <property type="component" value="Unassembled WGS sequence"/>
</dbReference>
<keyword evidence="1" id="KW-0472">Membrane</keyword>
<keyword evidence="4" id="KW-1185">Reference proteome</keyword>
<dbReference type="PANTHER" id="PTHR28008">
    <property type="entry name" value="DOMAIN PROTEIN, PUTATIVE (AFU_ORTHOLOGUE AFUA_3G10980)-RELATED"/>
    <property type="match status" value="1"/>
</dbReference>
<feature type="domain" description="VanZ-like" evidence="2">
    <location>
        <begin position="44"/>
        <end position="119"/>
    </location>
</feature>
<organism evidence="3 4">
    <name type="scientific">Neorhodopirellula lusitana</name>
    <dbReference type="NCBI Taxonomy" id="445327"/>
    <lineage>
        <taxon>Bacteria</taxon>
        <taxon>Pseudomonadati</taxon>
        <taxon>Planctomycetota</taxon>
        <taxon>Planctomycetia</taxon>
        <taxon>Pirellulales</taxon>
        <taxon>Pirellulaceae</taxon>
        <taxon>Neorhodopirellula</taxon>
    </lineage>
</organism>
<evidence type="ECO:0000259" key="2">
    <source>
        <dbReference type="Pfam" id="PF04892"/>
    </source>
</evidence>
<feature type="transmembrane region" description="Helical" evidence="1">
    <location>
        <begin position="12"/>
        <end position="33"/>
    </location>
</feature>
<feature type="transmembrane region" description="Helical" evidence="1">
    <location>
        <begin position="45"/>
        <end position="61"/>
    </location>
</feature>
<gene>
    <name evidence="3" type="ORF">SAMN06265222_10548</name>
</gene>
<evidence type="ECO:0000256" key="1">
    <source>
        <dbReference type="SAM" id="Phobius"/>
    </source>
</evidence>
<evidence type="ECO:0000313" key="4">
    <source>
        <dbReference type="Proteomes" id="UP001158067"/>
    </source>
</evidence>
<feature type="transmembrane region" description="Helical" evidence="1">
    <location>
        <begin position="105"/>
        <end position="124"/>
    </location>
</feature>
<accession>A0ABY1Q1W7</accession>
<name>A0ABY1Q1W7_9BACT</name>
<sequence length="138" mass="15447">MQPVSGIRLFGARLAVLLLAVYWCSMFTGTHLPKIPRAMPRINDKILHFSAFFGLAMLLCYCTNSRRLLKRFGIIAAVCLTYGMLDEWTQSFVRGRSTDIYDFAADATGTLLAISLYATVRVIWGRRSPSFRTAAEAS</sequence>
<comment type="caution">
    <text evidence="3">The sequence shown here is derived from an EMBL/GenBank/DDBJ whole genome shotgun (WGS) entry which is preliminary data.</text>
</comment>
<dbReference type="NCBIfam" id="NF037970">
    <property type="entry name" value="vanZ_1"/>
    <property type="match status" value="1"/>
</dbReference>
<protein>
    <submittedName>
        <fullName evidence="3">VanZ like family protein</fullName>
    </submittedName>
</protein>
<proteinExistence type="predicted"/>
<dbReference type="PANTHER" id="PTHR28008:SF1">
    <property type="entry name" value="DOMAIN PROTEIN, PUTATIVE (AFU_ORTHOLOGUE AFUA_3G10980)-RELATED"/>
    <property type="match status" value="1"/>
</dbReference>